<dbReference type="Pfam" id="PF04140">
    <property type="entry name" value="ICMT"/>
    <property type="match status" value="1"/>
</dbReference>
<sequence length="229" mass="25376">MSNAGFIPSLLFTCALSQASYLLKRSFERPNPDPNDTQKEDSMGKAVLILYGRCMSLLLISIGVAHGLYVLFPSTGQAICPSASSLNPALFSWSLQATIILSVSLFGGYLRLLAYHQLRENFTFKLSRPSQLVKSGIYAYVQHPSYIGFLAVICGYSALVLRVGGLLSCWTGHIPVSGVVYGGWTLIVAPLLVCLPARILDEERMLRRCFGKEWEEYNRSTARLVPWVF</sequence>
<dbReference type="EC" id="2.1.1.100" evidence="5"/>
<dbReference type="Proteomes" id="UP000184383">
    <property type="component" value="Unassembled WGS sequence"/>
</dbReference>
<protein>
    <recommendedName>
        <fullName evidence="5">Protein-S-isoprenylcysteine O-methyltransferase</fullName>
        <ecNumber evidence="5">2.1.1.100</ecNumber>
    </recommendedName>
</protein>
<accession>A0A1L9R8X6</accession>
<evidence type="ECO:0000313" key="6">
    <source>
        <dbReference type="EMBL" id="OJJ31359.1"/>
    </source>
</evidence>
<reference evidence="7" key="1">
    <citation type="journal article" date="2017" name="Genome Biol.">
        <title>Comparative genomics reveals high biological diversity and specific adaptations in the industrially and medically important fungal genus Aspergillus.</title>
        <authorList>
            <person name="de Vries R.P."/>
            <person name="Riley R."/>
            <person name="Wiebenga A."/>
            <person name="Aguilar-Osorio G."/>
            <person name="Amillis S."/>
            <person name="Uchima C.A."/>
            <person name="Anderluh G."/>
            <person name="Asadollahi M."/>
            <person name="Askin M."/>
            <person name="Barry K."/>
            <person name="Battaglia E."/>
            <person name="Bayram O."/>
            <person name="Benocci T."/>
            <person name="Braus-Stromeyer S.A."/>
            <person name="Caldana C."/>
            <person name="Canovas D."/>
            <person name="Cerqueira G.C."/>
            <person name="Chen F."/>
            <person name="Chen W."/>
            <person name="Choi C."/>
            <person name="Clum A."/>
            <person name="Dos Santos R.A."/>
            <person name="Damasio A.R."/>
            <person name="Diallinas G."/>
            <person name="Emri T."/>
            <person name="Fekete E."/>
            <person name="Flipphi M."/>
            <person name="Freyberg S."/>
            <person name="Gallo A."/>
            <person name="Gournas C."/>
            <person name="Habgood R."/>
            <person name="Hainaut M."/>
            <person name="Harispe M.L."/>
            <person name="Henrissat B."/>
            <person name="Hilden K.S."/>
            <person name="Hope R."/>
            <person name="Hossain A."/>
            <person name="Karabika E."/>
            <person name="Karaffa L."/>
            <person name="Karanyi Z."/>
            <person name="Krasevec N."/>
            <person name="Kuo A."/>
            <person name="Kusch H."/>
            <person name="LaButti K."/>
            <person name="Lagendijk E.L."/>
            <person name="Lapidus A."/>
            <person name="Levasseur A."/>
            <person name="Lindquist E."/>
            <person name="Lipzen A."/>
            <person name="Logrieco A.F."/>
            <person name="MacCabe A."/>
            <person name="Maekelae M.R."/>
            <person name="Malavazi I."/>
            <person name="Melin P."/>
            <person name="Meyer V."/>
            <person name="Mielnichuk N."/>
            <person name="Miskei M."/>
            <person name="Molnar A.P."/>
            <person name="Mule G."/>
            <person name="Ngan C.Y."/>
            <person name="Orejas M."/>
            <person name="Orosz E."/>
            <person name="Ouedraogo J.P."/>
            <person name="Overkamp K.M."/>
            <person name="Park H.-S."/>
            <person name="Perrone G."/>
            <person name="Piumi F."/>
            <person name="Punt P.J."/>
            <person name="Ram A.F."/>
            <person name="Ramon A."/>
            <person name="Rauscher S."/>
            <person name="Record E."/>
            <person name="Riano-Pachon D.M."/>
            <person name="Robert V."/>
            <person name="Roehrig J."/>
            <person name="Ruller R."/>
            <person name="Salamov A."/>
            <person name="Salih N.S."/>
            <person name="Samson R.A."/>
            <person name="Sandor E."/>
            <person name="Sanguinetti M."/>
            <person name="Schuetze T."/>
            <person name="Sepcic K."/>
            <person name="Shelest E."/>
            <person name="Sherlock G."/>
            <person name="Sophianopoulou V."/>
            <person name="Squina F.M."/>
            <person name="Sun H."/>
            <person name="Susca A."/>
            <person name="Todd R.B."/>
            <person name="Tsang A."/>
            <person name="Unkles S.E."/>
            <person name="van de Wiele N."/>
            <person name="van Rossen-Uffink D."/>
            <person name="Oliveira J.V."/>
            <person name="Vesth T.C."/>
            <person name="Visser J."/>
            <person name="Yu J.-H."/>
            <person name="Zhou M."/>
            <person name="Andersen M.R."/>
            <person name="Archer D.B."/>
            <person name="Baker S.E."/>
            <person name="Benoit I."/>
            <person name="Brakhage A.A."/>
            <person name="Braus G.H."/>
            <person name="Fischer R."/>
            <person name="Frisvad J.C."/>
            <person name="Goldman G.H."/>
            <person name="Houbraken J."/>
            <person name="Oakley B."/>
            <person name="Pocsi I."/>
            <person name="Scazzocchio C."/>
            <person name="Seiboth B."/>
            <person name="vanKuyk P.A."/>
            <person name="Wortman J."/>
            <person name="Dyer P.S."/>
            <person name="Grigoriev I.V."/>
        </authorList>
    </citation>
    <scope>NUCLEOTIDE SEQUENCE [LARGE SCALE GENOMIC DNA]</scope>
    <source>
        <strain evidence="7">DTO 134E9</strain>
    </source>
</reference>
<evidence type="ECO:0000256" key="3">
    <source>
        <dbReference type="ARBA" id="ARBA00022989"/>
    </source>
</evidence>
<feature type="transmembrane region" description="Helical" evidence="5">
    <location>
        <begin position="179"/>
        <end position="200"/>
    </location>
</feature>
<evidence type="ECO:0000256" key="4">
    <source>
        <dbReference type="ARBA" id="ARBA00023136"/>
    </source>
</evidence>
<dbReference type="PANTHER" id="PTHR12714">
    <property type="entry name" value="PROTEIN-S ISOPRENYLCYSTEINE O-METHYLTRANSFERASE"/>
    <property type="match status" value="1"/>
</dbReference>
<dbReference type="EMBL" id="KV878216">
    <property type="protein sequence ID" value="OJJ31359.1"/>
    <property type="molecule type" value="Genomic_DNA"/>
</dbReference>
<dbReference type="GO" id="GO:0004671">
    <property type="term" value="F:protein C-terminal S-isoprenylcysteine carboxyl O-methyltransferase activity"/>
    <property type="evidence" value="ECO:0007669"/>
    <property type="project" value="UniProtKB-EC"/>
</dbReference>
<gene>
    <name evidence="6" type="ORF">ASPWEDRAFT_45304</name>
</gene>
<dbReference type="OrthoDB" id="422086at2759"/>
<dbReference type="GO" id="GO:0005789">
    <property type="term" value="C:endoplasmic reticulum membrane"/>
    <property type="evidence" value="ECO:0007669"/>
    <property type="project" value="UniProtKB-SubCell"/>
</dbReference>
<dbReference type="PANTHER" id="PTHR12714:SF9">
    <property type="entry name" value="PROTEIN-S-ISOPRENYLCYSTEINE O-METHYLTRANSFERASE"/>
    <property type="match status" value="1"/>
</dbReference>
<feature type="transmembrane region" description="Helical" evidence="5">
    <location>
        <begin position="6"/>
        <end position="23"/>
    </location>
</feature>
<evidence type="ECO:0000256" key="5">
    <source>
        <dbReference type="RuleBase" id="RU362022"/>
    </source>
</evidence>
<keyword evidence="5" id="KW-0489">Methyltransferase</keyword>
<comment type="subcellular location">
    <subcellularLocation>
        <location evidence="5">Endoplasmic reticulum membrane</location>
        <topology evidence="5">Multi-pass membrane protein</topology>
    </subcellularLocation>
    <subcellularLocation>
        <location evidence="1">Membrane</location>
        <topology evidence="1">Multi-pass membrane protein</topology>
    </subcellularLocation>
</comment>
<dbReference type="GO" id="GO:0032259">
    <property type="term" value="P:methylation"/>
    <property type="evidence" value="ECO:0007669"/>
    <property type="project" value="UniProtKB-KW"/>
</dbReference>
<keyword evidence="7" id="KW-1185">Reference proteome</keyword>
<comment type="catalytic activity">
    <reaction evidence="5">
        <text>[protein]-C-terminal S-[(2E,6E)-farnesyl]-L-cysteine + S-adenosyl-L-methionine = [protein]-C-terminal S-[(2E,6E)-farnesyl]-L-cysteine methyl ester + S-adenosyl-L-homocysteine</text>
        <dbReference type="Rhea" id="RHEA:21672"/>
        <dbReference type="Rhea" id="RHEA-COMP:12125"/>
        <dbReference type="Rhea" id="RHEA-COMP:12126"/>
        <dbReference type="ChEBI" id="CHEBI:57856"/>
        <dbReference type="ChEBI" id="CHEBI:59789"/>
        <dbReference type="ChEBI" id="CHEBI:90510"/>
        <dbReference type="ChEBI" id="CHEBI:90511"/>
        <dbReference type="EC" id="2.1.1.100"/>
    </reaction>
</comment>
<feature type="transmembrane region" description="Helical" evidence="5">
    <location>
        <begin position="135"/>
        <end position="159"/>
    </location>
</feature>
<feature type="transmembrane region" description="Helical" evidence="5">
    <location>
        <begin position="91"/>
        <end position="114"/>
    </location>
</feature>
<dbReference type="Gene3D" id="1.20.120.1630">
    <property type="match status" value="1"/>
</dbReference>
<name>A0A1L9R8X6_ASPWE</name>
<keyword evidence="4 5" id="KW-0472">Membrane</keyword>
<dbReference type="RefSeq" id="XP_040685036.1">
    <property type="nucleotide sequence ID" value="XM_040836500.1"/>
</dbReference>
<evidence type="ECO:0000256" key="1">
    <source>
        <dbReference type="ARBA" id="ARBA00004141"/>
    </source>
</evidence>
<proteinExistence type="inferred from homology"/>
<dbReference type="GeneID" id="63752348"/>
<dbReference type="STRING" id="1073089.A0A1L9R8X6"/>
<keyword evidence="5" id="KW-0808">Transferase</keyword>
<keyword evidence="5" id="KW-0256">Endoplasmic reticulum</keyword>
<evidence type="ECO:0000256" key="2">
    <source>
        <dbReference type="ARBA" id="ARBA00022692"/>
    </source>
</evidence>
<dbReference type="InterPro" id="IPR007269">
    <property type="entry name" value="ICMT_MeTrfase"/>
</dbReference>
<organism evidence="6 7">
    <name type="scientific">Aspergillus wentii DTO 134E9</name>
    <dbReference type="NCBI Taxonomy" id="1073089"/>
    <lineage>
        <taxon>Eukaryota</taxon>
        <taxon>Fungi</taxon>
        <taxon>Dikarya</taxon>
        <taxon>Ascomycota</taxon>
        <taxon>Pezizomycotina</taxon>
        <taxon>Eurotiomycetes</taxon>
        <taxon>Eurotiomycetidae</taxon>
        <taxon>Eurotiales</taxon>
        <taxon>Aspergillaceae</taxon>
        <taxon>Aspergillus</taxon>
        <taxon>Aspergillus subgen. Cremei</taxon>
    </lineage>
</organism>
<keyword evidence="5" id="KW-0949">S-adenosyl-L-methionine</keyword>
<feature type="transmembrane region" description="Helical" evidence="5">
    <location>
        <begin position="48"/>
        <end position="71"/>
    </location>
</feature>
<dbReference type="VEuPathDB" id="FungiDB:ASPWEDRAFT_45304"/>
<comment type="similarity">
    <text evidence="5">Belongs to the class VI-like SAM-binding methyltransferase superfamily. Isoprenylcysteine carboxyl methyltransferase family.</text>
</comment>
<keyword evidence="2 5" id="KW-0812">Transmembrane</keyword>
<dbReference type="AlphaFoldDB" id="A0A1L9R8X6"/>
<keyword evidence="3 5" id="KW-1133">Transmembrane helix</keyword>
<evidence type="ECO:0000313" key="7">
    <source>
        <dbReference type="Proteomes" id="UP000184383"/>
    </source>
</evidence>